<evidence type="ECO:0000256" key="1">
    <source>
        <dbReference type="SAM" id="MobiDB-lite"/>
    </source>
</evidence>
<keyword evidence="4" id="KW-1185">Reference proteome</keyword>
<reference evidence="3 4" key="1">
    <citation type="submission" date="2016-03" db="EMBL/GenBank/DDBJ databases">
        <title>EvidentialGene: Evidence-directed Construction of Genes on Genomes.</title>
        <authorList>
            <person name="Gilbert D.G."/>
            <person name="Choi J.-H."/>
            <person name="Mockaitis K."/>
            <person name="Colbourne J."/>
            <person name="Pfrender M."/>
        </authorList>
    </citation>
    <scope>NUCLEOTIDE SEQUENCE [LARGE SCALE GENOMIC DNA]</scope>
    <source>
        <strain evidence="3 4">Xinb3</strain>
        <tissue evidence="3">Complete organism</tissue>
    </source>
</reference>
<dbReference type="Proteomes" id="UP000076858">
    <property type="component" value="Unassembled WGS sequence"/>
</dbReference>
<dbReference type="SMART" id="SM00597">
    <property type="entry name" value="ZnF_TTF"/>
    <property type="match status" value="1"/>
</dbReference>
<dbReference type="PANTHER" id="PTHR45749:SF35">
    <property type="entry name" value="AC-LIKE TRANSPOSASE-RELATED"/>
    <property type="match status" value="1"/>
</dbReference>
<organism evidence="3 4">
    <name type="scientific">Daphnia magna</name>
    <dbReference type="NCBI Taxonomy" id="35525"/>
    <lineage>
        <taxon>Eukaryota</taxon>
        <taxon>Metazoa</taxon>
        <taxon>Ecdysozoa</taxon>
        <taxon>Arthropoda</taxon>
        <taxon>Crustacea</taxon>
        <taxon>Branchiopoda</taxon>
        <taxon>Diplostraca</taxon>
        <taxon>Cladocera</taxon>
        <taxon>Anomopoda</taxon>
        <taxon>Daphniidae</taxon>
        <taxon>Daphnia</taxon>
    </lineage>
</organism>
<sequence>MSDQQVKKRLRQSGSQYRLQKQRRSEENSKQGSALLQFLKPANSNNKDQQQPKEHSQREEETEELENQDLDLELLQAETAGPDPDTENNPDILEISNLDITVFVEKVSTEGSFDAEDPATWPTIINEDLRQTLVKKGFRQIKNFEYPSNEKKRRFNERFFIRRMPNGEMVPRKWLMYSVSADSLFCFCCKLFSNESTSWTKRGFDDWTHTSTALEKHEKNQKHFKAFGDWKDLELRLKTNSTLD</sequence>
<feature type="non-terminal residue" evidence="3">
    <location>
        <position position="244"/>
    </location>
</feature>
<name>A0A168EK84_9CRUS</name>
<dbReference type="EMBL" id="LRGB01011541">
    <property type="protein sequence ID" value="KZS00132.1"/>
    <property type="molecule type" value="Genomic_DNA"/>
</dbReference>
<evidence type="ECO:0000313" key="4">
    <source>
        <dbReference type="Proteomes" id="UP000076858"/>
    </source>
</evidence>
<feature type="compositionally biased region" description="Basic and acidic residues" evidence="1">
    <location>
        <begin position="50"/>
        <end position="59"/>
    </location>
</feature>
<dbReference type="STRING" id="35525.A0A168EK84"/>
<dbReference type="OrthoDB" id="6756610at2759"/>
<dbReference type="AlphaFoldDB" id="A0A168EK84"/>
<proteinExistence type="predicted"/>
<dbReference type="InterPro" id="IPR006580">
    <property type="entry name" value="Znf_TTF"/>
</dbReference>
<feature type="region of interest" description="Disordered" evidence="1">
    <location>
        <begin position="1"/>
        <end position="67"/>
    </location>
</feature>
<gene>
    <name evidence="3" type="ORF">APZ42_003702</name>
</gene>
<comment type="caution">
    <text evidence="3">The sequence shown here is derived from an EMBL/GenBank/DDBJ whole genome shotgun (WGS) entry which is preliminary data.</text>
</comment>
<accession>A0A168EK84</accession>
<protein>
    <submittedName>
        <fullName evidence="3">Zinc finger-like protein</fullName>
    </submittedName>
</protein>
<dbReference type="PANTHER" id="PTHR45749">
    <property type="match status" value="1"/>
</dbReference>
<evidence type="ECO:0000313" key="3">
    <source>
        <dbReference type="EMBL" id="KZS00132.1"/>
    </source>
</evidence>
<evidence type="ECO:0000259" key="2">
    <source>
        <dbReference type="SMART" id="SM00597"/>
    </source>
</evidence>
<feature type="domain" description="TTF-type" evidence="2">
    <location>
        <begin position="151"/>
        <end position="242"/>
    </location>
</feature>